<name>A0A4S8RPL2_9FLAO</name>
<protein>
    <submittedName>
        <fullName evidence="3">Nuclear transport factor 2 family protein</fullName>
    </submittedName>
</protein>
<dbReference type="PROSITE" id="PS51257">
    <property type="entry name" value="PROKAR_LIPOPROTEIN"/>
    <property type="match status" value="1"/>
</dbReference>
<keyword evidence="4" id="KW-1185">Reference proteome</keyword>
<evidence type="ECO:0000313" key="3">
    <source>
        <dbReference type="EMBL" id="THV60090.1"/>
    </source>
</evidence>
<dbReference type="Gene3D" id="3.10.450.50">
    <property type="match status" value="1"/>
</dbReference>
<feature type="domain" description="DUF4440" evidence="2">
    <location>
        <begin position="53"/>
        <end position="144"/>
    </location>
</feature>
<sequence length="148" mass="16664">MKIINVCSVLAMVLLMACGQTQEPLPQVLETWKQQIADSEAAFAQMAKEEGMNKAFLAYAAEDAVLMRNNQLIEGKQGIADFMQNQTSKGLAWKPEFIEVSKSGDLGYTYGYYTFSYEDAEGNPAEAKGVFHTVWKRQEDGSWKFVWD</sequence>
<evidence type="ECO:0000259" key="2">
    <source>
        <dbReference type="Pfam" id="PF14534"/>
    </source>
</evidence>
<comment type="caution">
    <text evidence="3">The sequence shown here is derived from an EMBL/GenBank/DDBJ whole genome shotgun (WGS) entry which is preliminary data.</text>
</comment>
<dbReference type="SUPFAM" id="SSF54427">
    <property type="entry name" value="NTF2-like"/>
    <property type="match status" value="1"/>
</dbReference>
<reference evidence="3 4" key="1">
    <citation type="submission" date="2019-03" db="EMBL/GenBank/DDBJ databases">
        <title>Muricauda SCR12 sp.nov, a marine bacterium isolated from Pacific Ocean:the Okinawa trough.</title>
        <authorList>
            <person name="Liu L."/>
        </authorList>
    </citation>
    <scope>NUCLEOTIDE SEQUENCE [LARGE SCALE GENOMIC DNA]</scope>
    <source>
        <strain evidence="3 4">SCR12</strain>
    </source>
</reference>
<accession>A0A4S8RPL2</accession>
<feature type="chain" id="PRO_5020544298" evidence="1">
    <location>
        <begin position="18"/>
        <end position="148"/>
    </location>
</feature>
<dbReference type="EMBL" id="SNTZ01000002">
    <property type="protein sequence ID" value="THV60090.1"/>
    <property type="molecule type" value="Genomic_DNA"/>
</dbReference>
<dbReference type="InterPro" id="IPR027843">
    <property type="entry name" value="DUF4440"/>
</dbReference>
<dbReference type="Pfam" id="PF14534">
    <property type="entry name" value="DUF4440"/>
    <property type="match status" value="1"/>
</dbReference>
<gene>
    <name evidence="3" type="ORF">EZV76_05880</name>
</gene>
<dbReference type="Proteomes" id="UP000310406">
    <property type="component" value="Unassembled WGS sequence"/>
</dbReference>
<evidence type="ECO:0000256" key="1">
    <source>
        <dbReference type="SAM" id="SignalP"/>
    </source>
</evidence>
<keyword evidence="1" id="KW-0732">Signal</keyword>
<dbReference type="AlphaFoldDB" id="A0A4S8RPL2"/>
<dbReference type="RefSeq" id="WP_136565674.1">
    <property type="nucleotide sequence ID" value="NZ_SNTZ01000002.1"/>
</dbReference>
<dbReference type="OrthoDB" id="1119084at2"/>
<organism evidence="3 4">
    <name type="scientific">Flagellimonas alvinocaridis</name>
    <dbReference type="NCBI Taxonomy" id="2530200"/>
    <lineage>
        <taxon>Bacteria</taxon>
        <taxon>Pseudomonadati</taxon>
        <taxon>Bacteroidota</taxon>
        <taxon>Flavobacteriia</taxon>
        <taxon>Flavobacteriales</taxon>
        <taxon>Flavobacteriaceae</taxon>
        <taxon>Flagellimonas</taxon>
    </lineage>
</organism>
<dbReference type="InterPro" id="IPR032710">
    <property type="entry name" value="NTF2-like_dom_sf"/>
</dbReference>
<proteinExistence type="predicted"/>
<feature type="signal peptide" evidence="1">
    <location>
        <begin position="1"/>
        <end position="17"/>
    </location>
</feature>
<evidence type="ECO:0000313" key="4">
    <source>
        <dbReference type="Proteomes" id="UP000310406"/>
    </source>
</evidence>